<organism evidence="3 4">
    <name type="scientific">Streptomyces polygonati</name>
    <dbReference type="NCBI Taxonomy" id="1617087"/>
    <lineage>
        <taxon>Bacteria</taxon>
        <taxon>Bacillati</taxon>
        <taxon>Actinomycetota</taxon>
        <taxon>Actinomycetes</taxon>
        <taxon>Kitasatosporales</taxon>
        <taxon>Streptomycetaceae</taxon>
        <taxon>Streptomyces</taxon>
    </lineage>
</organism>
<feature type="region of interest" description="Disordered" evidence="1">
    <location>
        <begin position="139"/>
        <end position="159"/>
    </location>
</feature>
<evidence type="ECO:0000256" key="1">
    <source>
        <dbReference type="SAM" id="MobiDB-lite"/>
    </source>
</evidence>
<dbReference type="EMBL" id="JBHSBB010000024">
    <property type="protein sequence ID" value="MFC4035311.1"/>
    <property type="molecule type" value="Genomic_DNA"/>
</dbReference>
<reference evidence="4" key="1">
    <citation type="journal article" date="2019" name="Int. J. Syst. Evol. Microbiol.">
        <title>The Global Catalogue of Microorganisms (GCM) 10K type strain sequencing project: providing services to taxonomists for standard genome sequencing and annotation.</title>
        <authorList>
            <consortium name="The Broad Institute Genomics Platform"/>
            <consortium name="The Broad Institute Genome Sequencing Center for Infectious Disease"/>
            <person name="Wu L."/>
            <person name="Ma J."/>
        </authorList>
    </citation>
    <scope>NUCLEOTIDE SEQUENCE [LARGE SCALE GENOMIC DNA]</scope>
    <source>
        <strain evidence="4">CGMCC 4.7237</strain>
    </source>
</reference>
<name>A0ABV8HZN5_9ACTN</name>
<keyword evidence="2" id="KW-0812">Transmembrane</keyword>
<dbReference type="RefSeq" id="WP_386435053.1">
    <property type="nucleotide sequence ID" value="NZ_JBHSBB010000024.1"/>
</dbReference>
<keyword evidence="2" id="KW-0472">Membrane</keyword>
<evidence type="ECO:0000313" key="3">
    <source>
        <dbReference type="EMBL" id="MFC4035311.1"/>
    </source>
</evidence>
<dbReference type="Proteomes" id="UP001595765">
    <property type="component" value="Unassembled WGS sequence"/>
</dbReference>
<protein>
    <submittedName>
        <fullName evidence="3">Uncharacterized protein</fullName>
    </submittedName>
</protein>
<accession>A0ABV8HZN5</accession>
<keyword evidence="2" id="KW-1133">Transmembrane helix</keyword>
<feature type="transmembrane region" description="Helical" evidence="2">
    <location>
        <begin position="6"/>
        <end position="25"/>
    </location>
</feature>
<evidence type="ECO:0000256" key="2">
    <source>
        <dbReference type="SAM" id="Phobius"/>
    </source>
</evidence>
<feature type="transmembrane region" description="Helical" evidence="2">
    <location>
        <begin position="109"/>
        <end position="129"/>
    </location>
</feature>
<comment type="caution">
    <text evidence="3">The sequence shown here is derived from an EMBL/GenBank/DDBJ whole genome shotgun (WGS) entry which is preliminary data.</text>
</comment>
<sequence>MGPESFANAAATIVTSLGAFIGIASRRKRLRHDIRENLSLAEELEKNAILRDQTPAILWLNTKIALDVARLAGQSLKTPKKPIPWGSVTFSSIVTVGFGYWTYRLNDSAFVWYSVFPGVIAFLMTMSAYGSFLNREILPEQPNEPPGGADPMQTENTSG</sequence>
<gene>
    <name evidence="3" type="ORF">ACFO3J_28130</name>
</gene>
<feature type="transmembrane region" description="Helical" evidence="2">
    <location>
        <begin position="83"/>
        <end position="103"/>
    </location>
</feature>
<keyword evidence="4" id="KW-1185">Reference proteome</keyword>
<proteinExistence type="predicted"/>
<evidence type="ECO:0000313" key="4">
    <source>
        <dbReference type="Proteomes" id="UP001595765"/>
    </source>
</evidence>